<sequence length="193" mass="20983">MGFTFNSQDIRKGVIDFAGDFNVEIVEAKYLGTNAMGGEGFNLTYKVLDGSEKGKMIFGDYFNDDQARTDGEAPSFYKNINALFNAIGGVQDGAVIELKNVSQILVGKRLAVKVREFKPNDYKQRTTYRPEVADYGTLLPNGSEVDKTTQRPQAHAAGKKPLAQGDMIQPDDSQGFDPFGSTPVAAPANDPFG</sequence>
<accession>A0A6G8AXU7</accession>
<dbReference type="Proteomes" id="UP000500741">
    <property type="component" value="Chromosome"/>
</dbReference>
<evidence type="ECO:0000313" key="3">
    <source>
        <dbReference type="Proteomes" id="UP000500741"/>
    </source>
</evidence>
<keyword evidence="3" id="KW-1185">Reference proteome</keyword>
<dbReference type="RefSeq" id="WP_166008956.1">
    <property type="nucleotide sequence ID" value="NZ_CP049888.1"/>
</dbReference>
<name>A0A6G8AXU7_9LACO</name>
<proteinExistence type="predicted"/>
<evidence type="ECO:0000313" key="2">
    <source>
        <dbReference type="EMBL" id="QIL49888.1"/>
    </source>
</evidence>
<feature type="region of interest" description="Disordered" evidence="1">
    <location>
        <begin position="134"/>
        <end position="193"/>
    </location>
</feature>
<reference evidence="2 3" key="1">
    <citation type="submission" date="2020-03" db="EMBL/GenBank/DDBJ databases">
        <title>Weissella sp. nov., isolated from Cybister lewisianus.</title>
        <authorList>
            <person name="Hyun D.-W."/>
            <person name="Bae J.-W."/>
        </authorList>
    </citation>
    <scope>NUCLEOTIDE SEQUENCE [LARGE SCALE GENOMIC DNA]</scope>
    <source>
        <strain evidence="2 3">HDW19</strain>
    </source>
</reference>
<dbReference type="Pfam" id="PF05037">
    <property type="entry name" value="DUF669"/>
    <property type="match status" value="1"/>
</dbReference>
<dbReference type="KEGG" id="wco:G7084_00240"/>
<dbReference type="EMBL" id="CP049888">
    <property type="protein sequence ID" value="QIL49888.1"/>
    <property type="molecule type" value="Genomic_DNA"/>
</dbReference>
<protein>
    <submittedName>
        <fullName evidence="2">DUF669 domain-containing protein</fullName>
    </submittedName>
</protein>
<gene>
    <name evidence="2" type="ORF">G7084_00240</name>
</gene>
<dbReference type="AlphaFoldDB" id="A0A6G8AXU7"/>
<organism evidence="2 3">
    <name type="scientific">Weissella coleopterorum</name>
    <dbReference type="NCBI Taxonomy" id="2714949"/>
    <lineage>
        <taxon>Bacteria</taxon>
        <taxon>Bacillati</taxon>
        <taxon>Bacillota</taxon>
        <taxon>Bacilli</taxon>
        <taxon>Lactobacillales</taxon>
        <taxon>Lactobacillaceae</taxon>
        <taxon>Weissella</taxon>
    </lineage>
</organism>
<evidence type="ECO:0000256" key="1">
    <source>
        <dbReference type="SAM" id="MobiDB-lite"/>
    </source>
</evidence>
<dbReference type="InterPro" id="IPR007731">
    <property type="entry name" value="DUF669"/>
</dbReference>